<evidence type="ECO:0000313" key="4">
    <source>
        <dbReference type="Proteomes" id="UP000182135"/>
    </source>
</evidence>
<reference evidence="3 4" key="1">
    <citation type="submission" date="2016-10" db="EMBL/GenBank/DDBJ databases">
        <authorList>
            <person name="de Groot N.N."/>
        </authorList>
    </citation>
    <scope>NUCLEOTIDE SEQUENCE [LARGE SCALE GENOMIC DNA]</scope>
    <source>
        <strain evidence="3 4">NLAE-zl-G419</strain>
    </source>
</reference>
<dbReference type="InterPro" id="IPR003141">
    <property type="entry name" value="Pol/His_phosphatase_N"/>
</dbReference>
<dbReference type="CDD" id="cd07438">
    <property type="entry name" value="PHP_HisPPase_AMP"/>
    <property type="match status" value="1"/>
</dbReference>
<dbReference type="InterPro" id="IPR004013">
    <property type="entry name" value="PHP_dom"/>
</dbReference>
<dbReference type="PANTHER" id="PTHR42924">
    <property type="entry name" value="EXONUCLEASE"/>
    <property type="match status" value="1"/>
</dbReference>
<protein>
    <submittedName>
        <fullName evidence="2">PHP domain-containing protein</fullName>
    </submittedName>
</protein>
<dbReference type="eggNOG" id="COG0613">
    <property type="taxonomic scope" value="Bacteria"/>
</dbReference>
<dbReference type="SMART" id="SM00481">
    <property type="entry name" value="POLIIIAc"/>
    <property type="match status" value="1"/>
</dbReference>
<accession>A0A1I2Q2V9</accession>
<keyword evidence="4" id="KW-1185">Reference proteome</keyword>
<dbReference type="GO" id="GO:0004534">
    <property type="term" value="F:5'-3' RNA exonuclease activity"/>
    <property type="evidence" value="ECO:0007669"/>
    <property type="project" value="TreeGrafter"/>
</dbReference>
<evidence type="ECO:0000313" key="3">
    <source>
        <dbReference type="EMBL" id="SFG19951.1"/>
    </source>
</evidence>
<evidence type="ECO:0000259" key="1">
    <source>
        <dbReference type="SMART" id="SM00481"/>
    </source>
</evidence>
<reference evidence="2 5" key="2">
    <citation type="submission" date="2018-03" db="EMBL/GenBank/DDBJ databases">
        <title>The uncultured portion of the human microbiome is neutrally assembled.</title>
        <authorList>
            <person name="Jeraldo P."/>
            <person name="Boardman L."/>
            <person name="White B.A."/>
            <person name="Nelson H."/>
            <person name="Goldenfeld N."/>
            <person name="Chia N."/>
        </authorList>
    </citation>
    <scope>NUCLEOTIDE SEQUENCE [LARGE SCALE GENOMIC DNA]</scope>
    <source>
        <strain evidence="2">CIM:MAG 903</strain>
    </source>
</reference>
<dbReference type="Pfam" id="PF02811">
    <property type="entry name" value="PHP"/>
    <property type="match status" value="1"/>
</dbReference>
<dbReference type="OrthoDB" id="9804333at2"/>
<organism evidence="3 4">
    <name type="scientific">Clostridium cadaveris</name>
    <dbReference type="NCBI Taxonomy" id="1529"/>
    <lineage>
        <taxon>Bacteria</taxon>
        <taxon>Bacillati</taxon>
        <taxon>Bacillota</taxon>
        <taxon>Clostridia</taxon>
        <taxon>Eubacteriales</taxon>
        <taxon>Clostridiaceae</taxon>
        <taxon>Clostridium</taxon>
    </lineage>
</organism>
<sequence>MYDFHMHTTFSDGSKTPKEIFDMAKELNFKALSITDHDTVLGLGDAFKASRESGIPYIPALELTVKEDGIKLHVLAYGVNKESAEAVNYSLKLKKYMDEKSLSQIHVLRSKGLIDGISDEEFFEEAKGGPLYRAKFLKTLSNKGYFPEDEIMKRLNEYFGKEGYCYMEDKFPYMSFNEGCSFIKNIGGKIVLAHPNKIRKKNEKLYKELINSDFLDGIEVYHPSITKDTEMELMNIIEEKKLLCTGGTDFHGIYMKNPREIGTVELPDIVIESLEKLMI</sequence>
<dbReference type="RefSeq" id="WP_027638831.1">
    <property type="nucleotide sequence ID" value="NZ_FOOE01000033.1"/>
</dbReference>
<proteinExistence type="predicted"/>
<evidence type="ECO:0000313" key="2">
    <source>
        <dbReference type="EMBL" id="PWL53955.1"/>
    </source>
</evidence>
<dbReference type="InterPro" id="IPR016195">
    <property type="entry name" value="Pol/histidinol_Pase-like"/>
</dbReference>
<dbReference type="AlphaFoldDB" id="A0A1I2Q2V9"/>
<evidence type="ECO:0000313" key="5">
    <source>
        <dbReference type="Proteomes" id="UP000246114"/>
    </source>
</evidence>
<dbReference type="Proteomes" id="UP000246114">
    <property type="component" value="Unassembled WGS sequence"/>
</dbReference>
<dbReference type="Gene3D" id="1.10.150.650">
    <property type="match status" value="1"/>
</dbReference>
<dbReference type="STRING" id="1529.SAMN04487885_13321"/>
<dbReference type="Gene3D" id="3.20.20.140">
    <property type="entry name" value="Metal-dependent hydrolases"/>
    <property type="match status" value="1"/>
</dbReference>
<dbReference type="InterPro" id="IPR052018">
    <property type="entry name" value="PHP_domain"/>
</dbReference>
<dbReference type="SUPFAM" id="SSF89550">
    <property type="entry name" value="PHP domain-like"/>
    <property type="match status" value="1"/>
</dbReference>
<dbReference type="EMBL" id="QAMZ01000029">
    <property type="protein sequence ID" value="PWL53955.1"/>
    <property type="molecule type" value="Genomic_DNA"/>
</dbReference>
<dbReference type="EMBL" id="FOOE01000033">
    <property type="protein sequence ID" value="SFG19951.1"/>
    <property type="molecule type" value="Genomic_DNA"/>
</dbReference>
<gene>
    <name evidence="2" type="ORF">DBY38_06045</name>
    <name evidence="3" type="ORF">SAMN04487885_13321</name>
</gene>
<name>A0A1I2Q2V9_9CLOT</name>
<dbReference type="PANTHER" id="PTHR42924:SF3">
    <property type="entry name" value="POLYMERASE_HISTIDINOL PHOSPHATASE N-TERMINAL DOMAIN-CONTAINING PROTEIN"/>
    <property type="match status" value="1"/>
</dbReference>
<feature type="domain" description="Polymerase/histidinol phosphatase N-terminal" evidence="1">
    <location>
        <begin position="2"/>
        <end position="67"/>
    </location>
</feature>
<dbReference type="GO" id="GO:0035312">
    <property type="term" value="F:5'-3' DNA exonuclease activity"/>
    <property type="evidence" value="ECO:0007669"/>
    <property type="project" value="TreeGrafter"/>
</dbReference>
<dbReference type="Proteomes" id="UP000182135">
    <property type="component" value="Unassembled WGS sequence"/>
</dbReference>